<accession>A0A2I5TJN7</accession>
<dbReference type="SUPFAM" id="SSF141868">
    <property type="entry name" value="EAL domain-like"/>
    <property type="match status" value="1"/>
</dbReference>
<dbReference type="EMBL" id="CP025085">
    <property type="protein sequence ID" value="AUH00456.1"/>
    <property type="molecule type" value="Genomic_DNA"/>
</dbReference>
<evidence type="ECO:0000313" key="2">
    <source>
        <dbReference type="EMBL" id="AUH00456.1"/>
    </source>
</evidence>
<name>A0A2I5TJN7_SERS3</name>
<feature type="domain" description="EAL" evidence="1">
    <location>
        <begin position="1"/>
        <end position="242"/>
    </location>
</feature>
<sequence length="244" mass="27911">MRIRLEIDYISKYLFSPIYSLASKLYAVEIIGRFHSVSGNLAMPQEILMGMLNRKQKETLLTEQLSIIKSKSDWFRDNQILLLLKIDYGLSEFLIGNEQIRNELQALTFVQLEINETFPNLSQGKESRSISELSASFDLWLDNFGSGQSNLKPLYDGLMHNVKLNPNFVWKLLSRPVSVSMMNPLLNVMKKHCHSLTVVAKGIDNIDYLEKAYRLDINAVQGDLWPAVPLEQLENQLLPSVCYG</sequence>
<dbReference type="STRING" id="104623.Ser39006_03080"/>
<dbReference type="Proteomes" id="UP000017700">
    <property type="component" value="Chromosome"/>
</dbReference>
<dbReference type="InterPro" id="IPR001633">
    <property type="entry name" value="EAL_dom"/>
</dbReference>
<evidence type="ECO:0000313" key="3">
    <source>
        <dbReference type="EMBL" id="AUH04776.1"/>
    </source>
</evidence>
<dbReference type="SMART" id="SM00052">
    <property type="entry name" value="EAL"/>
    <property type="match status" value="1"/>
</dbReference>
<dbReference type="RefSeq" id="WP_021016343.1">
    <property type="nucleotide sequence ID" value="NZ_CP025084.1"/>
</dbReference>
<evidence type="ECO:0000313" key="5">
    <source>
        <dbReference type="Proteomes" id="UP000233778"/>
    </source>
</evidence>
<dbReference type="AlphaFoldDB" id="A0A2I5TJN7"/>
<dbReference type="Proteomes" id="UP000233778">
    <property type="component" value="Chromosome"/>
</dbReference>
<evidence type="ECO:0000313" key="4">
    <source>
        <dbReference type="Proteomes" id="UP000017700"/>
    </source>
</evidence>
<dbReference type="OrthoDB" id="8552213at2"/>
<reference evidence="2 5" key="3">
    <citation type="submission" date="2017-11" db="EMBL/GenBank/DDBJ databases">
        <title>Complete genome sequence of Serratia sp. ATCC 39006 LacA.</title>
        <authorList>
            <person name="Hampton H.G."/>
            <person name="Jackson S.A."/>
            <person name="Jauregui R."/>
            <person name="Poulter G.T.M."/>
            <person name="Salmond G.P.C."/>
            <person name="Fineran P.C."/>
        </authorList>
    </citation>
    <scope>NUCLEOTIDE SEQUENCE [LARGE SCALE GENOMIC DNA]</scope>
    <source>
        <strain evidence="2 5">ATCC 39006</strain>
    </source>
</reference>
<dbReference type="KEGG" id="sera:Ser39006_011955"/>
<dbReference type="Pfam" id="PF00563">
    <property type="entry name" value="EAL"/>
    <property type="match status" value="1"/>
</dbReference>
<reference evidence="3" key="4">
    <citation type="submission" date="2017-11" db="EMBL/GenBank/DDBJ databases">
        <title>Complete genome sequence of Serratia sp. ATCC 39006.</title>
        <authorList>
            <person name="Hampton H.G."/>
            <person name="Jackson S.A."/>
            <person name="Jauregui R."/>
            <person name="Poulter G.T.M."/>
            <person name="Salmond G.P.C."/>
            <person name="Fineran P.C."/>
        </authorList>
    </citation>
    <scope>NUCLEOTIDE SEQUENCE</scope>
    <source>
        <strain evidence="3">ATCC 39006</strain>
    </source>
</reference>
<keyword evidence="4" id="KW-1185">Reference proteome</keyword>
<dbReference type="Gene3D" id="3.20.20.450">
    <property type="entry name" value="EAL domain"/>
    <property type="match status" value="1"/>
</dbReference>
<proteinExistence type="predicted"/>
<protein>
    <submittedName>
        <fullName evidence="3">Diguanylate phosphodiesterase</fullName>
    </submittedName>
</protein>
<organism evidence="3 4">
    <name type="scientific">Serratia sp. (strain ATCC 39006)</name>
    <name type="common">Prodigiosinella confusarubida</name>
    <dbReference type="NCBI Taxonomy" id="104623"/>
    <lineage>
        <taxon>Bacteria</taxon>
        <taxon>Pseudomonadati</taxon>
        <taxon>Pseudomonadota</taxon>
        <taxon>Gammaproteobacteria</taxon>
        <taxon>Enterobacterales</taxon>
        <taxon>Pectobacteriaceae</taxon>
        <taxon>Prodigiosinella</taxon>
    </lineage>
</organism>
<gene>
    <name evidence="2" type="ORF">CWC46_11950</name>
    <name evidence="3" type="ORF">Ser39006_011955</name>
</gene>
<reference evidence="3 4" key="1">
    <citation type="journal article" date="2013" name="Genome Announc.">
        <title>Draft genome sequence of Serratia sp. strain ATCC 39006, a model bacterium for analysis of the biosynthesis and regulation of prodigiosin, a carbapenem, and gas vesicles.</title>
        <authorList>
            <person name="Fineran P.C."/>
            <person name="Iglesias Cans M.C."/>
            <person name="Ramsay J.P."/>
            <person name="Wilf N.M."/>
            <person name="Cossyleon D."/>
            <person name="McNeil M.B."/>
            <person name="Williamson N.R."/>
            <person name="Monson R.E."/>
            <person name="Becher S.A."/>
            <person name="Stanton J.A."/>
            <person name="Brugger K."/>
            <person name="Brown S.D."/>
            <person name="Salmond G.P."/>
        </authorList>
    </citation>
    <scope>NUCLEOTIDE SEQUENCE [LARGE SCALE GENOMIC DNA]</scope>
    <source>
        <strain evidence="3">ATCC 39006</strain>
        <strain evidence="4">ATCC 39006 / SC 11482</strain>
    </source>
</reference>
<dbReference type="KEGG" id="serq:CWC46_11950"/>
<dbReference type="PROSITE" id="PS50883">
    <property type="entry name" value="EAL"/>
    <property type="match status" value="1"/>
</dbReference>
<evidence type="ECO:0000259" key="1">
    <source>
        <dbReference type="PROSITE" id="PS50883"/>
    </source>
</evidence>
<dbReference type="EMBL" id="CP025084">
    <property type="protein sequence ID" value="AUH04776.1"/>
    <property type="molecule type" value="Genomic_DNA"/>
</dbReference>
<dbReference type="InterPro" id="IPR035919">
    <property type="entry name" value="EAL_sf"/>
</dbReference>
<reference evidence="3" key="2">
    <citation type="submission" date="2013-09" db="EMBL/GenBank/DDBJ databases">
        <authorList>
            <person name="Wang G."/>
            <person name="Yang Y."/>
            <person name="Su Y."/>
        </authorList>
    </citation>
    <scope>NUCLEOTIDE SEQUENCE</scope>
    <source>
        <strain evidence="3">ATCC 39006</strain>
    </source>
</reference>